<reference evidence="3" key="1">
    <citation type="submission" date="2020-10" db="EMBL/GenBank/DDBJ databases">
        <authorList>
            <person name="Gilroy R."/>
        </authorList>
    </citation>
    <scope>NUCLEOTIDE SEQUENCE</scope>
    <source>
        <strain evidence="3">11687</strain>
    </source>
</reference>
<proteinExistence type="predicted"/>
<keyword evidence="2" id="KW-1133">Transmembrane helix</keyword>
<evidence type="ECO:0000313" key="3">
    <source>
        <dbReference type="EMBL" id="HIU59428.1"/>
    </source>
</evidence>
<gene>
    <name evidence="3" type="ORF">IAC57_04920</name>
</gene>
<feature type="transmembrane region" description="Helical" evidence="2">
    <location>
        <begin position="29"/>
        <end position="52"/>
    </location>
</feature>
<protein>
    <submittedName>
        <fullName evidence="3">Uncharacterized protein</fullName>
    </submittedName>
</protein>
<dbReference type="EMBL" id="DVMZ01000133">
    <property type="protein sequence ID" value="HIU59428.1"/>
    <property type="molecule type" value="Genomic_DNA"/>
</dbReference>
<accession>A0A9D1MF95</accession>
<feature type="compositionally biased region" description="Acidic residues" evidence="1">
    <location>
        <begin position="74"/>
        <end position="87"/>
    </location>
</feature>
<sequence length="107" mass="11682">MMKDDEKFADEVFEKISAYERKKKKRRRVLAGVLSGGFACTCVCVLIALFAATLLPGGKNDATEAPGGAPGDNLDGEIDENPEEEESGSFWEIVPDSEWDFKSDSGF</sequence>
<organism evidence="3 4">
    <name type="scientific">Candidatus Scatosoma pullistercoris</name>
    <dbReference type="NCBI Taxonomy" id="2840934"/>
    <lineage>
        <taxon>Bacteria</taxon>
        <taxon>Bacillati</taxon>
        <taxon>Bacillota</taxon>
        <taxon>Clostridia</taxon>
        <taxon>Candidatus Scatosoma</taxon>
    </lineage>
</organism>
<keyword evidence="2" id="KW-0812">Transmembrane</keyword>
<feature type="region of interest" description="Disordered" evidence="1">
    <location>
        <begin position="60"/>
        <end position="90"/>
    </location>
</feature>
<evidence type="ECO:0000256" key="2">
    <source>
        <dbReference type="SAM" id="Phobius"/>
    </source>
</evidence>
<evidence type="ECO:0000313" key="4">
    <source>
        <dbReference type="Proteomes" id="UP000824081"/>
    </source>
</evidence>
<evidence type="ECO:0000256" key="1">
    <source>
        <dbReference type="SAM" id="MobiDB-lite"/>
    </source>
</evidence>
<comment type="caution">
    <text evidence="3">The sequence shown here is derived from an EMBL/GenBank/DDBJ whole genome shotgun (WGS) entry which is preliminary data.</text>
</comment>
<name>A0A9D1MF95_9FIRM</name>
<dbReference type="Proteomes" id="UP000824081">
    <property type="component" value="Unassembled WGS sequence"/>
</dbReference>
<dbReference type="AlphaFoldDB" id="A0A9D1MF95"/>
<keyword evidence="2" id="KW-0472">Membrane</keyword>
<reference evidence="3" key="2">
    <citation type="journal article" date="2021" name="PeerJ">
        <title>Extensive microbial diversity within the chicken gut microbiome revealed by metagenomics and culture.</title>
        <authorList>
            <person name="Gilroy R."/>
            <person name="Ravi A."/>
            <person name="Getino M."/>
            <person name="Pursley I."/>
            <person name="Horton D.L."/>
            <person name="Alikhan N.F."/>
            <person name="Baker D."/>
            <person name="Gharbi K."/>
            <person name="Hall N."/>
            <person name="Watson M."/>
            <person name="Adriaenssens E.M."/>
            <person name="Foster-Nyarko E."/>
            <person name="Jarju S."/>
            <person name="Secka A."/>
            <person name="Antonio M."/>
            <person name="Oren A."/>
            <person name="Chaudhuri R.R."/>
            <person name="La Ragione R."/>
            <person name="Hildebrand F."/>
            <person name="Pallen M.J."/>
        </authorList>
    </citation>
    <scope>NUCLEOTIDE SEQUENCE</scope>
    <source>
        <strain evidence="3">11687</strain>
    </source>
</reference>